<comment type="caution">
    <text evidence="1">The sequence shown here is derived from an EMBL/GenBank/DDBJ whole genome shotgun (WGS) entry which is preliminary data.</text>
</comment>
<keyword evidence="2" id="KW-1185">Reference proteome</keyword>
<reference evidence="1" key="1">
    <citation type="submission" date="2023-03" db="EMBL/GenBank/DDBJ databases">
        <title>Massive genome expansion in bonnet fungi (Mycena s.s.) driven by repeated elements and novel gene families across ecological guilds.</title>
        <authorList>
            <consortium name="Lawrence Berkeley National Laboratory"/>
            <person name="Harder C.B."/>
            <person name="Miyauchi S."/>
            <person name="Viragh M."/>
            <person name="Kuo A."/>
            <person name="Thoen E."/>
            <person name="Andreopoulos B."/>
            <person name="Lu D."/>
            <person name="Skrede I."/>
            <person name="Drula E."/>
            <person name="Henrissat B."/>
            <person name="Morin E."/>
            <person name="Kohler A."/>
            <person name="Barry K."/>
            <person name="LaButti K."/>
            <person name="Morin E."/>
            <person name="Salamov A."/>
            <person name="Lipzen A."/>
            <person name="Mereny Z."/>
            <person name="Hegedus B."/>
            <person name="Baldrian P."/>
            <person name="Stursova M."/>
            <person name="Weitz H."/>
            <person name="Taylor A."/>
            <person name="Grigoriev I.V."/>
            <person name="Nagy L.G."/>
            <person name="Martin F."/>
            <person name="Kauserud H."/>
        </authorList>
    </citation>
    <scope>NUCLEOTIDE SEQUENCE</scope>
    <source>
        <strain evidence="1">CBHHK173m</strain>
    </source>
</reference>
<accession>A0AAD6XKI1</accession>
<organism evidence="1 2">
    <name type="scientific">Mycena belliarum</name>
    <dbReference type="NCBI Taxonomy" id="1033014"/>
    <lineage>
        <taxon>Eukaryota</taxon>
        <taxon>Fungi</taxon>
        <taxon>Dikarya</taxon>
        <taxon>Basidiomycota</taxon>
        <taxon>Agaricomycotina</taxon>
        <taxon>Agaricomycetes</taxon>
        <taxon>Agaricomycetidae</taxon>
        <taxon>Agaricales</taxon>
        <taxon>Marasmiineae</taxon>
        <taxon>Mycenaceae</taxon>
        <taxon>Mycena</taxon>
    </lineage>
</organism>
<dbReference type="Proteomes" id="UP001222325">
    <property type="component" value="Unassembled WGS sequence"/>
</dbReference>
<gene>
    <name evidence="1" type="ORF">B0H15DRAFT_955497</name>
</gene>
<evidence type="ECO:0000313" key="1">
    <source>
        <dbReference type="EMBL" id="KAJ7076639.1"/>
    </source>
</evidence>
<evidence type="ECO:0000313" key="2">
    <source>
        <dbReference type="Proteomes" id="UP001222325"/>
    </source>
</evidence>
<dbReference type="EMBL" id="JARJCN010000079">
    <property type="protein sequence ID" value="KAJ7076639.1"/>
    <property type="molecule type" value="Genomic_DNA"/>
</dbReference>
<name>A0AAD6XKI1_9AGAR</name>
<proteinExistence type="predicted"/>
<protein>
    <submittedName>
        <fullName evidence="1">Uncharacterized protein</fullName>
    </submittedName>
</protein>
<dbReference type="AlphaFoldDB" id="A0AAD6XKI1"/>
<sequence length="114" mass="12688">MTDLQREEKSTLIALLPLLGAMDAEDDTTENFDLSDQSTFLYTGTLGISNLSDLWSTSDELAFGMCKVCREDYTLSLIVEFLDDFGFMEVRIFLSATSSPHGSDAAPRRTTPYL</sequence>